<comment type="caution">
    <text evidence="2">The sequence shown here is derived from an EMBL/GenBank/DDBJ whole genome shotgun (WGS) entry which is preliminary data.</text>
</comment>
<keyword evidence="2" id="KW-0645">Protease</keyword>
<name>A0A5B2VW03_9BACT</name>
<dbReference type="InterPro" id="IPR043741">
    <property type="entry name" value="DUF5686"/>
</dbReference>
<evidence type="ECO:0000256" key="1">
    <source>
        <dbReference type="SAM" id="SignalP"/>
    </source>
</evidence>
<dbReference type="Gene3D" id="2.60.40.1120">
    <property type="entry name" value="Carboxypeptidase-like, regulatory domain"/>
    <property type="match status" value="1"/>
</dbReference>
<keyword evidence="3" id="KW-1185">Reference proteome</keyword>
<keyword evidence="2" id="KW-0378">Hydrolase</keyword>
<feature type="signal peptide" evidence="1">
    <location>
        <begin position="1"/>
        <end position="20"/>
    </location>
</feature>
<gene>
    <name evidence="2" type="ORF">F0L74_07675</name>
</gene>
<feature type="chain" id="PRO_5022978820" evidence="1">
    <location>
        <begin position="21"/>
        <end position="840"/>
    </location>
</feature>
<keyword evidence="1" id="KW-0732">Signal</keyword>
<keyword evidence="2" id="KW-0121">Carboxypeptidase</keyword>
<accession>A0A5B2VW03</accession>
<dbReference type="GO" id="GO:0004180">
    <property type="term" value="F:carboxypeptidase activity"/>
    <property type="evidence" value="ECO:0007669"/>
    <property type="project" value="UniProtKB-KW"/>
</dbReference>
<sequence>MNRALLTFIGLLLFVCHVQAGTIQGRVTNEKGEALPYATVLIKGTTQGTTTNADGVYHLELPEGGYTIVCQYMGYRKAEQTVTVSAAAQELNFRLQPLSLQIQEVIVKGGGEDPAYAIIRQAIKKRPFYQEQVKEFTCNAYIKGMFKLRNVPDKFFGKKIDKQDIGVDSTGKGIVFLSESLTKISARRPDKIKLQVLSSRQSGGGFGFSFPAYINFYDNNVSAVITQMSPRGYISPIADNALAYYKYHLEGVFYEDGKAVNKIQVIPRRKFEPLFSGDIFITDGDWRIHSTNLLLTRDYQLELMDTLQIRQIHVPVDSAVWRTKDQVISISLKKFGFDMVGNSVNVYSDYDLHPNFPPKYFDKVLMKYDTAFNDKDLPYWDSIRPVPLEKEEVRDFREKDSIAQARRDSARSSHHLDSLRKSQKPVKTWDILWGGVSHNYYFRRDSSLPHHNLSVKPLLRQLEYNTVEGLVLSVEPRLNLDLPQDQRLTIAPSVRYGFSNTHLNAYTDLIWNQESKLNGRYGANTIKASGGKRVSQFNHDNPIDPLTNEVYTLLFKENYMKLYENWFGSLSFARRFENAAVLSLGATYEDRIPLENTTDFVMFKDSHKQFLPNHPYELANVPFTRQQALVVDLDFSFQPGQRYIEFPDRRLAVGGKYPRFEVGYSKGIHNWAGSDVDFDKWRAQVSDNMNFKLLGELRYRLGAGGFLNANSVGLPDYQHFNGNQTFYNIQYLNSFQLAPYYKYSTIASFYSTLNLEHHFNGLLTNKIPLFNRLKWNLVAGTNAFYVNRDNNYVEVFAGLENIFKLLRVDVIAGYQSQDETRIGVRVGFGGLLGGAVFRRQ</sequence>
<dbReference type="RefSeq" id="WP_149837289.1">
    <property type="nucleotide sequence ID" value="NZ_VUOC01000002.1"/>
</dbReference>
<dbReference type="Pfam" id="PF13715">
    <property type="entry name" value="CarbopepD_reg_2"/>
    <property type="match status" value="1"/>
</dbReference>
<proteinExistence type="predicted"/>
<evidence type="ECO:0000313" key="3">
    <source>
        <dbReference type="Proteomes" id="UP000324611"/>
    </source>
</evidence>
<dbReference type="InterPro" id="IPR008969">
    <property type="entry name" value="CarboxyPept-like_regulatory"/>
</dbReference>
<reference evidence="2 3" key="2">
    <citation type="submission" date="2019-09" db="EMBL/GenBank/DDBJ databases">
        <authorList>
            <person name="Jin C."/>
        </authorList>
    </citation>
    <scope>NUCLEOTIDE SEQUENCE [LARGE SCALE GENOMIC DNA]</scope>
    <source>
        <strain evidence="2 3">BN140078</strain>
    </source>
</reference>
<dbReference type="AlphaFoldDB" id="A0A5B2VW03"/>
<evidence type="ECO:0000313" key="2">
    <source>
        <dbReference type="EMBL" id="KAA2242417.1"/>
    </source>
</evidence>
<dbReference type="Pfam" id="PF18939">
    <property type="entry name" value="DUF5686"/>
    <property type="match status" value="1"/>
</dbReference>
<dbReference type="SUPFAM" id="SSF49464">
    <property type="entry name" value="Carboxypeptidase regulatory domain-like"/>
    <property type="match status" value="1"/>
</dbReference>
<protein>
    <submittedName>
        <fullName evidence="2">Carboxypeptidase-like regulatory domain-containing protein</fullName>
    </submittedName>
</protein>
<organism evidence="2 3">
    <name type="scientific">Chitinophaga agrisoli</name>
    <dbReference type="NCBI Taxonomy" id="2607653"/>
    <lineage>
        <taxon>Bacteria</taxon>
        <taxon>Pseudomonadati</taxon>
        <taxon>Bacteroidota</taxon>
        <taxon>Chitinophagia</taxon>
        <taxon>Chitinophagales</taxon>
        <taxon>Chitinophagaceae</taxon>
        <taxon>Chitinophaga</taxon>
    </lineage>
</organism>
<dbReference type="EMBL" id="VUOC01000002">
    <property type="protein sequence ID" value="KAA2242417.1"/>
    <property type="molecule type" value="Genomic_DNA"/>
</dbReference>
<dbReference type="Proteomes" id="UP000324611">
    <property type="component" value="Unassembled WGS sequence"/>
</dbReference>
<reference evidence="2 3" key="1">
    <citation type="submission" date="2019-09" db="EMBL/GenBank/DDBJ databases">
        <title>Chitinophaga ginsengihumi sp. nov., isolated from soil of ginseng rhizosphere.</title>
        <authorList>
            <person name="Lee J."/>
        </authorList>
    </citation>
    <scope>NUCLEOTIDE SEQUENCE [LARGE SCALE GENOMIC DNA]</scope>
    <source>
        <strain evidence="2 3">BN140078</strain>
    </source>
</reference>